<name>V6SPB1_9FLAO</name>
<accession>V6SPB1</accession>
<dbReference type="RefSeq" id="WP_023580277.1">
    <property type="nucleotide sequence ID" value="NZ_AVGG01000019.1"/>
</dbReference>
<dbReference type="Gene3D" id="3.90.550.10">
    <property type="entry name" value="Spore Coat Polysaccharide Biosynthesis Protein SpsA, Chain A"/>
    <property type="match status" value="1"/>
</dbReference>
<dbReference type="PATRIC" id="fig|1341181.4.peg.2675"/>
<evidence type="ECO:0000259" key="2">
    <source>
        <dbReference type="Pfam" id="PF00535"/>
    </source>
</evidence>
<dbReference type="InterPro" id="IPR050834">
    <property type="entry name" value="Glycosyltransf_2"/>
</dbReference>
<sequence>MKTALLISTYNWPAALNVVLKSVLSQSVMPDEILIADDGSKEETKLLIESYQRKCPVSIKHFWQEDHGFRKSRILNKAVAGTDADYIIQVDGDCILHSKFVEDHIKARVKEAYLYGARVNILPNHVSEVLEKGIVSFNYFSKEIKNKSRALHIPFLASLYKMHESYSDKFRGCNVSFWRKDFIEINGYNEDYEGWGREDSDLVIRMGNKGVKAKRLRYAGIVFHIHHKINSRDNFDKNDEMQNQTIANKVVWTENGIDKYLK</sequence>
<dbReference type="Pfam" id="PF00535">
    <property type="entry name" value="Glycos_transf_2"/>
    <property type="match status" value="1"/>
</dbReference>
<evidence type="ECO:0000313" key="4">
    <source>
        <dbReference type="EMBL" id="ESU26240.1"/>
    </source>
</evidence>
<proteinExistence type="predicted"/>
<keyword evidence="5" id="KW-1185">Reference proteome</keyword>
<keyword evidence="1 4" id="KW-0808">Transferase</keyword>
<evidence type="ECO:0000256" key="1">
    <source>
        <dbReference type="ARBA" id="ARBA00022679"/>
    </source>
</evidence>
<dbReference type="GO" id="GO:0016740">
    <property type="term" value="F:transferase activity"/>
    <property type="evidence" value="ECO:0007669"/>
    <property type="project" value="UniProtKB-KW"/>
</dbReference>
<dbReference type="PANTHER" id="PTHR43685">
    <property type="entry name" value="GLYCOSYLTRANSFERASE"/>
    <property type="match status" value="1"/>
</dbReference>
<gene>
    <name evidence="4" type="ORF">FLJC2902T_27200</name>
</gene>
<dbReference type="InterPro" id="IPR001173">
    <property type="entry name" value="Glyco_trans_2-like"/>
</dbReference>
<dbReference type="CDD" id="cd06420">
    <property type="entry name" value="GT2_Chondriotin_Pol_N"/>
    <property type="match status" value="1"/>
</dbReference>
<dbReference type="Pfam" id="PF02709">
    <property type="entry name" value="Glyco_transf_7C"/>
    <property type="match status" value="1"/>
</dbReference>
<dbReference type="InterPro" id="IPR029044">
    <property type="entry name" value="Nucleotide-diphossugar_trans"/>
</dbReference>
<evidence type="ECO:0000259" key="3">
    <source>
        <dbReference type="Pfam" id="PF02709"/>
    </source>
</evidence>
<reference evidence="4 5" key="1">
    <citation type="submission" date="2013-08" db="EMBL/GenBank/DDBJ databases">
        <title>Flavobacterium limnosediminis JC2902 genome sequencing.</title>
        <authorList>
            <person name="Lee K."/>
            <person name="Yi H."/>
            <person name="Park S."/>
            <person name="Chun J."/>
        </authorList>
    </citation>
    <scope>NUCLEOTIDE SEQUENCE [LARGE SCALE GENOMIC DNA]</scope>
    <source>
        <strain evidence="4 5">JC2902</strain>
    </source>
</reference>
<dbReference type="OrthoDB" id="9801954at2"/>
<evidence type="ECO:0000313" key="5">
    <source>
        <dbReference type="Proteomes" id="UP000018004"/>
    </source>
</evidence>
<comment type="caution">
    <text evidence="4">The sequence shown here is derived from an EMBL/GenBank/DDBJ whole genome shotgun (WGS) entry which is preliminary data.</text>
</comment>
<feature type="domain" description="Glycosyltransferase 2-like" evidence="2">
    <location>
        <begin position="6"/>
        <end position="156"/>
    </location>
</feature>
<dbReference type="Proteomes" id="UP000018004">
    <property type="component" value="Unassembled WGS sequence"/>
</dbReference>
<protein>
    <submittedName>
        <fullName evidence="4">Glycosyl transferase family protein</fullName>
    </submittedName>
</protein>
<dbReference type="PANTHER" id="PTHR43685:SF3">
    <property type="entry name" value="SLR2126 PROTEIN"/>
    <property type="match status" value="1"/>
</dbReference>
<dbReference type="STRING" id="1341181.FLJC2902T_27200"/>
<dbReference type="AlphaFoldDB" id="V6SPB1"/>
<dbReference type="InterPro" id="IPR027791">
    <property type="entry name" value="Galactosyl_T_C"/>
</dbReference>
<organism evidence="4 5">
    <name type="scientific">Flavobacterium limnosediminis JC2902</name>
    <dbReference type="NCBI Taxonomy" id="1341181"/>
    <lineage>
        <taxon>Bacteria</taxon>
        <taxon>Pseudomonadati</taxon>
        <taxon>Bacteroidota</taxon>
        <taxon>Flavobacteriia</taxon>
        <taxon>Flavobacteriales</taxon>
        <taxon>Flavobacteriaceae</taxon>
        <taxon>Flavobacterium</taxon>
    </lineage>
</organism>
<dbReference type="eggNOG" id="COG1215">
    <property type="taxonomic scope" value="Bacteria"/>
</dbReference>
<feature type="domain" description="Galactosyltransferase C-terminal" evidence="3">
    <location>
        <begin position="165"/>
        <end position="228"/>
    </location>
</feature>
<dbReference type="SUPFAM" id="SSF53448">
    <property type="entry name" value="Nucleotide-diphospho-sugar transferases"/>
    <property type="match status" value="1"/>
</dbReference>
<dbReference type="EMBL" id="AVGG01000019">
    <property type="protein sequence ID" value="ESU26240.1"/>
    <property type="molecule type" value="Genomic_DNA"/>
</dbReference>